<dbReference type="InterPro" id="IPR003265">
    <property type="entry name" value="HhH-GPD_domain"/>
</dbReference>
<keyword evidence="3" id="KW-0234">DNA repair</keyword>
<dbReference type="EMBL" id="LT598460">
    <property type="protein sequence ID" value="SCU78317.1"/>
    <property type="molecule type" value="Genomic_DNA"/>
</dbReference>
<reference evidence="5 6" key="1">
    <citation type="submission" date="2016-03" db="EMBL/GenBank/DDBJ databases">
        <authorList>
            <person name="Devillers H."/>
        </authorList>
    </citation>
    <scope>NUCLEOTIDE SEQUENCE [LARGE SCALE GENOMIC DNA]</scope>
    <source>
        <strain evidence="5">CBS 10888</strain>
    </source>
</reference>
<sequence>MKRKSSIPAELPADFASRHIDPFNKGCKAILEVDPSLYETMVSQDFGLFLKKEQPEMTLNHHFTKLASSILAQQISGAAAKSIKQKVMDRFGDFPTFQEMAALFKESKSQDLRECGLSARKVLYLESLATYFNDNQESIAKLLTKDSDEIASELVTNIKGIGPWSAKMFLVTSMERMDIFAPDDLGIARGCSKYLDSRPEILQDIMTKRGPVIKRSKIKHVKNNWKIYDEDVVEKCGDLFAPYRTIFMFLMWRMSQTNVEVMAKRESDFVDDKDKKA</sequence>
<dbReference type="GO" id="GO:0006285">
    <property type="term" value="P:base-excision repair, AP site formation"/>
    <property type="evidence" value="ECO:0007669"/>
    <property type="project" value="EnsemblFungi"/>
</dbReference>
<keyword evidence="6" id="KW-1185">Reference proteome</keyword>
<protein>
    <submittedName>
        <fullName evidence="5">LADA_0A05050g1_1</fullName>
    </submittedName>
</protein>
<comment type="similarity">
    <text evidence="1">Belongs to the alkylbase DNA glycosidase AlkA family.</text>
</comment>
<dbReference type="PANTHER" id="PTHR43003">
    <property type="entry name" value="DNA-3-METHYLADENINE GLYCOSYLASE"/>
    <property type="match status" value="1"/>
</dbReference>
<proteinExistence type="inferred from homology"/>
<dbReference type="GO" id="GO:0008725">
    <property type="term" value="F:DNA-3-methyladenine glycosylase activity"/>
    <property type="evidence" value="ECO:0007669"/>
    <property type="project" value="EnsemblFungi"/>
</dbReference>
<dbReference type="CDD" id="cd00056">
    <property type="entry name" value="ENDO3c"/>
    <property type="match status" value="1"/>
</dbReference>
<dbReference type="GO" id="GO:0006307">
    <property type="term" value="P:DNA alkylation repair"/>
    <property type="evidence" value="ECO:0007669"/>
    <property type="project" value="EnsemblFungi"/>
</dbReference>
<organism evidence="5 6">
    <name type="scientific">Lachancea dasiensis</name>
    <dbReference type="NCBI Taxonomy" id="1072105"/>
    <lineage>
        <taxon>Eukaryota</taxon>
        <taxon>Fungi</taxon>
        <taxon>Dikarya</taxon>
        <taxon>Ascomycota</taxon>
        <taxon>Saccharomycotina</taxon>
        <taxon>Saccharomycetes</taxon>
        <taxon>Saccharomycetales</taxon>
        <taxon>Saccharomycetaceae</taxon>
        <taxon>Lachancea</taxon>
    </lineage>
</organism>
<evidence type="ECO:0000256" key="1">
    <source>
        <dbReference type="ARBA" id="ARBA00010817"/>
    </source>
</evidence>
<dbReference type="STRING" id="1266660.A0A1G4INP3"/>
<evidence type="ECO:0000256" key="3">
    <source>
        <dbReference type="ARBA" id="ARBA00023204"/>
    </source>
</evidence>
<dbReference type="Proteomes" id="UP000190274">
    <property type="component" value="Chromosome A"/>
</dbReference>
<dbReference type="InterPro" id="IPR000035">
    <property type="entry name" value="Alkylbase_DNA_glycsylse_CS"/>
</dbReference>
<evidence type="ECO:0000259" key="4">
    <source>
        <dbReference type="SMART" id="SM00478"/>
    </source>
</evidence>
<dbReference type="PROSITE" id="PS00516">
    <property type="entry name" value="ALKYLBASE_DNA_GLYCOS"/>
    <property type="match status" value="1"/>
</dbReference>
<keyword evidence="2" id="KW-0227">DNA damage</keyword>
<dbReference type="Gene3D" id="1.10.340.30">
    <property type="entry name" value="Hypothetical protein, domain 2"/>
    <property type="match status" value="1"/>
</dbReference>
<dbReference type="Gene3D" id="1.10.1670.40">
    <property type="match status" value="1"/>
</dbReference>
<dbReference type="GO" id="GO:0005634">
    <property type="term" value="C:nucleus"/>
    <property type="evidence" value="ECO:0007669"/>
    <property type="project" value="TreeGrafter"/>
</dbReference>
<name>A0A1G4INP3_9SACH</name>
<dbReference type="GO" id="GO:0032993">
    <property type="term" value="C:protein-DNA complex"/>
    <property type="evidence" value="ECO:0007669"/>
    <property type="project" value="TreeGrafter"/>
</dbReference>
<dbReference type="SMART" id="SM00478">
    <property type="entry name" value="ENDO3c"/>
    <property type="match status" value="1"/>
</dbReference>
<dbReference type="OrthoDB" id="415889at2759"/>
<dbReference type="Pfam" id="PF00730">
    <property type="entry name" value="HhH-GPD"/>
    <property type="match status" value="1"/>
</dbReference>
<dbReference type="GO" id="GO:0043916">
    <property type="term" value="F:DNA-7-methylguanine glycosylase activity"/>
    <property type="evidence" value="ECO:0007669"/>
    <property type="project" value="TreeGrafter"/>
</dbReference>
<feature type="domain" description="HhH-GPD" evidence="4">
    <location>
        <begin position="71"/>
        <end position="223"/>
    </location>
</feature>
<dbReference type="GO" id="GO:0032131">
    <property type="term" value="F:alkylated DNA binding"/>
    <property type="evidence" value="ECO:0007669"/>
    <property type="project" value="TreeGrafter"/>
</dbReference>
<dbReference type="AlphaFoldDB" id="A0A1G4INP3"/>
<accession>A0A1G4INP3</accession>
<dbReference type="PANTHER" id="PTHR43003:SF5">
    <property type="entry name" value="DNA-3-METHYLADENINE GLYCOSYLASE"/>
    <property type="match status" value="1"/>
</dbReference>
<evidence type="ECO:0000313" key="5">
    <source>
        <dbReference type="EMBL" id="SCU78317.1"/>
    </source>
</evidence>
<dbReference type="InterPro" id="IPR011257">
    <property type="entry name" value="DNA_glycosylase"/>
</dbReference>
<dbReference type="SUPFAM" id="SSF48150">
    <property type="entry name" value="DNA-glycosylase"/>
    <property type="match status" value="1"/>
</dbReference>
<gene>
    <name evidence="5" type="ORF">LADA_0A05050G</name>
</gene>
<dbReference type="InterPro" id="IPR051912">
    <property type="entry name" value="Alkylbase_DNA_Glycosylase/TA"/>
</dbReference>
<evidence type="ECO:0000256" key="2">
    <source>
        <dbReference type="ARBA" id="ARBA00022763"/>
    </source>
</evidence>
<evidence type="ECO:0000313" key="6">
    <source>
        <dbReference type="Proteomes" id="UP000190274"/>
    </source>
</evidence>